<dbReference type="AlphaFoldDB" id="A0AAW2FMR4"/>
<organism evidence="2 3">
    <name type="scientific">Cardiocondyla obscurior</name>
    <dbReference type="NCBI Taxonomy" id="286306"/>
    <lineage>
        <taxon>Eukaryota</taxon>
        <taxon>Metazoa</taxon>
        <taxon>Ecdysozoa</taxon>
        <taxon>Arthropoda</taxon>
        <taxon>Hexapoda</taxon>
        <taxon>Insecta</taxon>
        <taxon>Pterygota</taxon>
        <taxon>Neoptera</taxon>
        <taxon>Endopterygota</taxon>
        <taxon>Hymenoptera</taxon>
        <taxon>Apocrita</taxon>
        <taxon>Aculeata</taxon>
        <taxon>Formicoidea</taxon>
        <taxon>Formicidae</taxon>
        <taxon>Myrmicinae</taxon>
        <taxon>Cardiocondyla</taxon>
    </lineage>
</organism>
<protein>
    <submittedName>
        <fullName evidence="2">Uncharacterized protein</fullName>
    </submittedName>
</protein>
<proteinExistence type="predicted"/>
<name>A0AAW2FMR4_9HYME</name>
<sequence length="147" mass="16176">MSIIWTTVSGGSLRLGRGVESSPPRLRNGGKGYLLWQPDQIPDRGSPEEGKGATPMQSRSTNRERFAAGALLLQELTSDVCCEGERNRMKATFSESLYLWYMTSGVSGDRAGIIFLAGVMLRWDGLMMCSHIPFKIMLAILKTGFTP</sequence>
<keyword evidence="3" id="KW-1185">Reference proteome</keyword>
<gene>
    <name evidence="2" type="ORF">PUN28_009725</name>
</gene>
<evidence type="ECO:0000313" key="2">
    <source>
        <dbReference type="EMBL" id="KAL0116329.1"/>
    </source>
</evidence>
<feature type="region of interest" description="Disordered" evidence="1">
    <location>
        <begin position="38"/>
        <end position="61"/>
    </location>
</feature>
<accession>A0AAW2FMR4</accession>
<comment type="caution">
    <text evidence="2">The sequence shown here is derived from an EMBL/GenBank/DDBJ whole genome shotgun (WGS) entry which is preliminary data.</text>
</comment>
<evidence type="ECO:0000313" key="3">
    <source>
        <dbReference type="Proteomes" id="UP001430953"/>
    </source>
</evidence>
<dbReference type="EMBL" id="JADYXP020000009">
    <property type="protein sequence ID" value="KAL0116329.1"/>
    <property type="molecule type" value="Genomic_DNA"/>
</dbReference>
<evidence type="ECO:0000256" key="1">
    <source>
        <dbReference type="SAM" id="MobiDB-lite"/>
    </source>
</evidence>
<dbReference type="Proteomes" id="UP001430953">
    <property type="component" value="Unassembled WGS sequence"/>
</dbReference>
<reference evidence="2 3" key="1">
    <citation type="submission" date="2023-03" db="EMBL/GenBank/DDBJ databases">
        <title>High recombination rates correlate with genetic variation in Cardiocondyla obscurior ants.</title>
        <authorList>
            <person name="Errbii M."/>
        </authorList>
    </citation>
    <scope>NUCLEOTIDE SEQUENCE [LARGE SCALE GENOMIC DNA]</scope>
    <source>
        <strain evidence="2">Alpha-2009</strain>
        <tissue evidence="2">Whole body</tissue>
    </source>
</reference>
<feature type="compositionally biased region" description="Basic and acidic residues" evidence="1">
    <location>
        <begin position="41"/>
        <end position="51"/>
    </location>
</feature>